<accession>A0AAX4JS10</accession>
<dbReference type="AlphaFoldDB" id="A0AAX4JS10"/>
<dbReference type="GeneID" id="91093623"/>
<dbReference type="Proteomes" id="UP001355207">
    <property type="component" value="Chromosome 3"/>
</dbReference>
<gene>
    <name evidence="1" type="ORF">L201_002952</name>
</gene>
<organism evidence="1 2">
    <name type="scientific">Kwoniella dendrophila CBS 6074</name>
    <dbReference type="NCBI Taxonomy" id="1295534"/>
    <lineage>
        <taxon>Eukaryota</taxon>
        <taxon>Fungi</taxon>
        <taxon>Dikarya</taxon>
        <taxon>Basidiomycota</taxon>
        <taxon>Agaricomycotina</taxon>
        <taxon>Tremellomycetes</taxon>
        <taxon>Tremellales</taxon>
        <taxon>Cryptococcaceae</taxon>
        <taxon>Kwoniella</taxon>
    </lineage>
</organism>
<dbReference type="RefSeq" id="XP_066074812.1">
    <property type="nucleotide sequence ID" value="XM_066218715.1"/>
</dbReference>
<evidence type="ECO:0000313" key="1">
    <source>
        <dbReference type="EMBL" id="WWC88049.1"/>
    </source>
</evidence>
<proteinExistence type="predicted"/>
<sequence>MAAISSVSYVNKGCETSSDGSCSTHGSSGCTNNNSMPVNQCNTSGTNGACSTCGASSSQANICPIQPVDVVVPVVPVNFLSIHIPPSHDVAKDMNNLKASMKSDEDRNGNFFFASSLFIL</sequence>
<protein>
    <submittedName>
        <fullName evidence="1">Uncharacterized protein</fullName>
    </submittedName>
</protein>
<name>A0AAX4JS10_9TREE</name>
<dbReference type="EMBL" id="CP144100">
    <property type="protein sequence ID" value="WWC88049.1"/>
    <property type="molecule type" value="Genomic_DNA"/>
</dbReference>
<reference evidence="1 2" key="1">
    <citation type="submission" date="2024-01" db="EMBL/GenBank/DDBJ databases">
        <title>Comparative genomics of Cryptococcus and Kwoniella reveals pathogenesis evolution and contrasting modes of karyotype evolution via chromosome fusion or intercentromeric recombination.</title>
        <authorList>
            <person name="Coelho M.A."/>
            <person name="David-Palma M."/>
            <person name="Shea T."/>
            <person name="Bowers K."/>
            <person name="McGinley-Smith S."/>
            <person name="Mohammad A.W."/>
            <person name="Gnirke A."/>
            <person name="Yurkov A.M."/>
            <person name="Nowrousian M."/>
            <person name="Sun S."/>
            <person name="Cuomo C.A."/>
            <person name="Heitman J."/>
        </authorList>
    </citation>
    <scope>NUCLEOTIDE SEQUENCE [LARGE SCALE GENOMIC DNA]</scope>
    <source>
        <strain evidence="1 2">CBS 6074</strain>
    </source>
</reference>
<keyword evidence="2" id="KW-1185">Reference proteome</keyword>
<evidence type="ECO:0000313" key="2">
    <source>
        <dbReference type="Proteomes" id="UP001355207"/>
    </source>
</evidence>